<organism evidence="3 4">
    <name type="scientific">Chryseobacterium lathyri</name>
    <dbReference type="NCBI Taxonomy" id="395933"/>
    <lineage>
        <taxon>Bacteria</taxon>
        <taxon>Pseudomonadati</taxon>
        <taxon>Bacteroidota</taxon>
        <taxon>Flavobacteriia</taxon>
        <taxon>Flavobacteriales</taxon>
        <taxon>Weeksellaceae</taxon>
        <taxon>Chryseobacterium group</taxon>
        <taxon>Chryseobacterium</taxon>
    </lineage>
</organism>
<name>A0ABT9SP86_9FLAO</name>
<keyword evidence="1" id="KW-0472">Membrane</keyword>
<dbReference type="EMBL" id="JAUSRL010000005">
    <property type="protein sequence ID" value="MDP9961253.1"/>
    <property type="molecule type" value="Genomic_DNA"/>
</dbReference>
<protein>
    <submittedName>
        <fullName evidence="3">Peptidoglycan/LPS O-acetylase OafA/YrhL</fullName>
    </submittedName>
</protein>
<keyword evidence="1" id="KW-1133">Transmembrane helix</keyword>
<proteinExistence type="predicted"/>
<dbReference type="InterPro" id="IPR050879">
    <property type="entry name" value="Acyltransferase_3"/>
</dbReference>
<dbReference type="Proteomes" id="UP001235513">
    <property type="component" value="Unassembled WGS sequence"/>
</dbReference>
<evidence type="ECO:0000313" key="3">
    <source>
        <dbReference type="EMBL" id="MDP9961253.1"/>
    </source>
</evidence>
<feature type="transmembrane region" description="Helical" evidence="1">
    <location>
        <begin position="157"/>
        <end position="176"/>
    </location>
</feature>
<dbReference type="Pfam" id="PF01757">
    <property type="entry name" value="Acyl_transf_3"/>
    <property type="match status" value="1"/>
</dbReference>
<gene>
    <name evidence="3" type="ORF">J2T04_003151</name>
</gene>
<feature type="transmembrane region" description="Helical" evidence="1">
    <location>
        <begin position="316"/>
        <end position="342"/>
    </location>
</feature>
<dbReference type="PANTHER" id="PTHR23028:SF53">
    <property type="entry name" value="ACYL_TRANSF_3 DOMAIN-CONTAINING PROTEIN"/>
    <property type="match status" value="1"/>
</dbReference>
<feature type="transmembrane region" description="Helical" evidence="1">
    <location>
        <begin position="129"/>
        <end position="145"/>
    </location>
</feature>
<feature type="transmembrane region" description="Helical" evidence="1">
    <location>
        <begin position="22"/>
        <end position="41"/>
    </location>
</feature>
<accession>A0ABT9SP86</accession>
<feature type="domain" description="Acyltransferase 3" evidence="2">
    <location>
        <begin position="18"/>
        <end position="338"/>
    </location>
</feature>
<feature type="transmembrane region" description="Helical" evidence="1">
    <location>
        <begin position="62"/>
        <end position="85"/>
    </location>
</feature>
<dbReference type="PANTHER" id="PTHR23028">
    <property type="entry name" value="ACETYLTRANSFERASE"/>
    <property type="match status" value="1"/>
</dbReference>
<comment type="caution">
    <text evidence="3">The sequence shown here is derived from an EMBL/GenBank/DDBJ whole genome shotgun (WGS) entry which is preliminary data.</text>
</comment>
<feature type="transmembrane region" description="Helical" evidence="1">
    <location>
        <begin position="207"/>
        <end position="227"/>
    </location>
</feature>
<evidence type="ECO:0000313" key="4">
    <source>
        <dbReference type="Proteomes" id="UP001235513"/>
    </source>
</evidence>
<evidence type="ECO:0000259" key="2">
    <source>
        <dbReference type="Pfam" id="PF01757"/>
    </source>
</evidence>
<sequence>MHSLKLLQRVTSGGKKILYIDGLRFFCVITVFIEHFIDYYCDKNPFFAKKYTIAQYEYIGSTGIYLFFSISGFIIGLPFIRQYLYKEGNVDIKSYFIRRLTRLEPPYIILLVSIFILQVFILQTKSFEALFPHLLASLFYVHNIIYNEGSVINPVLWTLEIEIQFYILAPVFALLFRANKIMRRSILFLLIFFWNDINFIHFEFKTILGYLPFFLIGFLAADIYMEYKDKIKNSLFFDFLCIIALITAFLTSNPILILSGNFILLVLSSKSFYFIRLLEKKFLYIIGGMCYTIYMLHQKLIYYISPLFSKMLFNNYLIDFLIKFTIALSVVLIISVLFFIFVERPTMKKDWWKYKSFKKLFFE</sequence>
<evidence type="ECO:0000256" key="1">
    <source>
        <dbReference type="SAM" id="Phobius"/>
    </source>
</evidence>
<keyword evidence="4" id="KW-1185">Reference proteome</keyword>
<keyword evidence="1" id="KW-0812">Transmembrane</keyword>
<dbReference type="InterPro" id="IPR002656">
    <property type="entry name" value="Acyl_transf_3_dom"/>
</dbReference>
<reference evidence="3 4" key="1">
    <citation type="submission" date="2023-07" db="EMBL/GenBank/DDBJ databases">
        <title>Sorghum-associated microbial communities from plants grown in Nebraska, USA.</title>
        <authorList>
            <person name="Schachtman D."/>
        </authorList>
    </citation>
    <scope>NUCLEOTIDE SEQUENCE [LARGE SCALE GENOMIC DNA]</scope>
    <source>
        <strain evidence="3 4">CC351</strain>
    </source>
</reference>
<feature type="transmembrane region" description="Helical" evidence="1">
    <location>
        <begin position="105"/>
        <end position="122"/>
    </location>
</feature>
<feature type="transmembrane region" description="Helical" evidence="1">
    <location>
        <begin position="282"/>
        <end position="304"/>
    </location>
</feature>